<keyword evidence="2" id="KW-0067">ATP-binding</keyword>
<evidence type="ECO:0000313" key="5">
    <source>
        <dbReference type="Proteomes" id="UP000249890"/>
    </source>
</evidence>
<gene>
    <name evidence="4" type="ORF">B9T62_36520</name>
</gene>
<evidence type="ECO:0000313" key="4">
    <source>
        <dbReference type="EMBL" id="ASA25754.1"/>
    </source>
</evidence>
<organism evidence="4 5">
    <name type="scientific">Paenibacillus donghaensis</name>
    <dbReference type="NCBI Taxonomy" id="414771"/>
    <lineage>
        <taxon>Bacteria</taxon>
        <taxon>Bacillati</taxon>
        <taxon>Bacillota</taxon>
        <taxon>Bacilli</taxon>
        <taxon>Bacillales</taxon>
        <taxon>Paenibacillaceae</taxon>
        <taxon>Paenibacillus</taxon>
    </lineage>
</organism>
<dbReference type="InterPro" id="IPR027417">
    <property type="entry name" value="P-loop_NTPase"/>
</dbReference>
<evidence type="ECO:0000259" key="3">
    <source>
        <dbReference type="PROSITE" id="PS50893"/>
    </source>
</evidence>
<dbReference type="InterPro" id="IPR003593">
    <property type="entry name" value="AAA+_ATPase"/>
</dbReference>
<accession>A0A2Z2KHM4</accession>
<dbReference type="PANTHER" id="PTHR43582">
    <property type="entry name" value="LINEARMYCIN RESISTANCE ATP-BINDING PROTEIN LNRL"/>
    <property type="match status" value="1"/>
</dbReference>
<dbReference type="Pfam" id="PF00005">
    <property type="entry name" value="ABC_tran"/>
    <property type="match status" value="1"/>
</dbReference>
<dbReference type="KEGG" id="pdh:B9T62_36520"/>
<keyword evidence="5" id="KW-1185">Reference proteome</keyword>
<proteinExistence type="predicted"/>
<dbReference type="SMART" id="SM00382">
    <property type="entry name" value="AAA"/>
    <property type="match status" value="1"/>
</dbReference>
<name>A0A2Z2KHM4_9BACL</name>
<feature type="domain" description="ABC transporter" evidence="3">
    <location>
        <begin position="4"/>
        <end position="236"/>
    </location>
</feature>
<dbReference type="SUPFAM" id="SSF52540">
    <property type="entry name" value="P-loop containing nucleoside triphosphate hydrolases"/>
    <property type="match status" value="1"/>
</dbReference>
<reference evidence="4 5" key="1">
    <citation type="submission" date="2017-06" db="EMBL/GenBank/DDBJ databases">
        <title>Complete genome sequence of Paenibacillus donghaensis KCTC 13049T isolated from East Sea sediment, South Korea.</title>
        <authorList>
            <person name="Jung B.K."/>
            <person name="Hong S.-J."/>
            <person name="Shin J.-H."/>
        </authorList>
    </citation>
    <scope>NUCLEOTIDE SEQUENCE [LARGE SCALE GENOMIC DNA]</scope>
    <source>
        <strain evidence="4 5">KCTC 13049</strain>
    </source>
</reference>
<evidence type="ECO:0000256" key="1">
    <source>
        <dbReference type="ARBA" id="ARBA00022741"/>
    </source>
</evidence>
<dbReference type="AlphaFoldDB" id="A0A2Z2KHM4"/>
<dbReference type="EMBL" id="CP021780">
    <property type="protein sequence ID" value="ASA25754.1"/>
    <property type="molecule type" value="Genomic_DNA"/>
</dbReference>
<dbReference type="Gene3D" id="3.40.50.300">
    <property type="entry name" value="P-loop containing nucleotide triphosphate hydrolases"/>
    <property type="match status" value="1"/>
</dbReference>
<dbReference type="GO" id="GO:0005524">
    <property type="term" value="F:ATP binding"/>
    <property type="evidence" value="ECO:0007669"/>
    <property type="project" value="UniProtKB-KW"/>
</dbReference>
<dbReference type="GO" id="GO:0016887">
    <property type="term" value="F:ATP hydrolysis activity"/>
    <property type="evidence" value="ECO:0007669"/>
    <property type="project" value="InterPro"/>
</dbReference>
<dbReference type="PANTHER" id="PTHR43582:SF2">
    <property type="entry name" value="LINEARMYCIN RESISTANCE ATP-BINDING PROTEIN LNRL"/>
    <property type="match status" value="1"/>
</dbReference>
<dbReference type="PROSITE" id="PS50893">
    <property type="entry name" value="ABC_TRANSPORTER_2"/>
    <property type="match status" value="1"/>
</dbReference>
<keyword evidence="1" id="KW-0547">Nucleotide-binding</keyword>
<dbReference type="OrthoDB" id="9804819at2"/>
<sequence length="324" mass="36604">MEAIIVKELSKIFKNGKKALSNFNLTVSQGEIFSLLGQNGAGKSTLINILTTFILPTSGEITIMGHNLKNESHNIRNCISCVAQHTSIDKHMSLKENLEFQGRLFGLDSTAIHARSEELIQAFNLTEYCDFNVSEYSGGVARRLDIAMSMISHPKVLFLDEPTVGLDIESRQILWQMIKTIQEKFNTTIFLTTHYLEEAQLLSNTICIMKDGQPLIQGSMEELRQYFSEPVIRVELNTVDNIAAIVERLNAQNFFKHIRVEEKTLYVSVDDSSEGFAKTNLLLTENNIGFCAIEIQNPSLSDIFLKFTSKPIRNELLNDYTGRK</sequence>
<evidence type="ECO:0000256" key="2">
    <source>
        <dbReference type="ARBA" id="ARBA00022840"/>
    </source>
</evidence>
<protein>
    <recommendedName>
        <fullName evidence="3">ABC transporter domain-containing protein</fullName>
    </recommendedName>
</protein>
<dbReference type="RefSeq" id="WP_087919715.1">
    <property type="nucleotide sequence ID" value="NZ_CP021780.1"/>
</dbReference>
<dbReference type="Proteomes" id="UP000249890">
    <property type="component" value="Chromosome"/>
</dbReference>
<dbReference type="InterPro" id="IPR003439">
    <property type="entry name" value="ABC_transporter-like_ATP-bd"/>
</dbReference>